<dbReference type="AlphaFoldDB" id="A0AAV8VKT1"/>
<sequence length="67" mass="7189">MVLSERQRIEILILLGCGDKMRSQAELCALFNAKYAENQISQGTYSSSVYEPTSVGAACGDLGCQLG</sequence>
<reference evidence="1 2" key="1">
    <citation type="journal article" date="2023" name="Insect Mol. Biol.">
        <title>Genome sequencing provides insights into the evolution of gene families encoding plant cell wall-degrading enzymes in longhorned beetles.</title>
        <authorList>
            <person name="Shin N.R."/>
            <person name="Okamura Y."/>
            <person name="Kirsch R."/>
            <person name="Pauchet Y."/>
        </authorList>
    </citation>
    <scope>NUCLEOTIDE SEQUENCE [LARGE SCALE GENOMIC DNA]</scope>
    <source>
        <strain evidence="1">EAD_L_NR</strain>
    </source>
</reference>
<dbReference type="Proteomes" id="UP001159042">
    <property type="component" value="Unassembled WGS sequence"/>
</dbReference>
<keyword evidence="2" id="KW-1185">Reference proteome</keyword>
<gene>
    <name evidence="1" type="ORF">NQ315_014529</name>
</gene>
<dbReference type="EMBL" id="JANEYG010000063">
    <property type="protein sequence ID" value="KAJ8914787.1"/>
    <property type="molecule type" value="Genomic_DNA"/>
</dbReference>
<proteinExistence type="predicted"/>
<protein>
    <submittedName>
        <fullName evidence="1">Uncharacterized protein</fullName>
    </submittedName>
</protein>
<evidence type="ECO:0000313" key="2">
    <source>
        <dbReference type="Proteomes" id="UP001159042"/>
    </source>
</evidence>
<accession>A0AAV8VKT1</accession>
<name>A0AAV8VKT1_9CUCU</name>
<evidence type="ECO:0000313" key="1">
    <source>
        <dbReference type="EMBL" id="KAJ8914787.1"/>
    </source>
</evidence>
<organism evidence="1 2">
    <name type="scientific">Exocentrus adspersus</name>
    <dbReference type="NCBI Taxonomy" id="1586481"/>
    <lineage>
        <taxon>Eukaryota</taxon>
        <taxon>Metazoa</taxon>
        <taxon>Ecdysozoa</taxon>
        <taxon>Arthropoda</taxon>
        <taxon>Hexapoda</taxon>
        <taxon>Insecta</taxon>
        <taxon>Pterygota</taxon>
        <taxon>Neoptera</taxon>
        <taxon>Endopterygota</taxon>
        <taxon>Coleoptera</taxon>
        <taxon>Polyphaga</taxon>
        <taxon>Cucujiformia</taxon>
        <taxon>Chrysomeloidea</taxon>
        <taxon>Cerambycidae</taxon>
        <taxon>Lamiinae</taxon>
        <taxon>Acanthocinini</taxon>
        <taxon>Exocentrus</taxon>
    </lineage>
</organism>
<comment type="caution">
    <text evidence="1">The sequence shown here is derived from an EMBL/GenBank/DDBJ whole genome shotgun (WGS) entry which is preliminary data.</text>
</comment>